<evidence type="ECO:0000313" key="2">
    <source>
        <dbReference type="EMBL" id="MDO7021108.1"/>
    </source>
</evidence>
<reference evidence="2" key="1">
    <citation type="submission" date="2023-07" db="EMBL/GenBank/DDBJ databases">
        <title>Mucosal microbiota of week-old chicken and adult hens.</title>
        <authorList>
            <person name="Volf J."/>
            <person name="Karasova D."/>
            <person name="Crhanova M."/>
            <person name="Faldynova M."/>
            <person name="Prikrylova H."/>
            <person name="Zeman M."/>
            <person name="Babak V."/>
            <person name="Rajova J."/>
            <person name="Rychlik I."/>
        </authorList>
    </citation>
    <scope>NUCLEOTIDE SEQUENCE</scope>
    <source>
        <strain evidence="2">ET902</strain>
    </source>
</reference>
<keyword evidence="3" id="KW-1185">Reference proteome</keyword>
<dbReference type="PANTHER" id="PTHR12558:SF13">
    <property type="entry name" value="CELL DIVISION CYCLE PROTEIN 27 HOMOLOG"/>
    <property type="match status" value="1"/>
</dbReference>
<name>A0ABT8Z0W2_9SPIR</name>
<dbReference type="PROSITE" id="PS50005">
    <property type="entry name" value="TPR"/>
    <property type="match status" value="1"/>
</dbReference>
<keyword evidence="1" id="KW-0802">TPR repeat</keyword>
<gene>
    <name evidence="2" type="ORF">Q5M86_10000</name>
</gene>
<sequence>MYKTRKEKIKEAKEILSNEAENKEALKTLYTSYMQIEDYKKSKIYLKKYLEIEKNDYNAWKILGNYLNNDDNNFKEAEKAYLKALEINDKDIRVFANLARTYIKLDDKDNAYKTIQKAIELKSSDEKMTIEISNILCLINKYDEAINLLENFYKNCYSKSLTEQLAYIYETVHSYDNALELYKLLDDEKSLLHIYLYSTNQLIEAAKICRKNIYMDYYDYGYKLADIYLFLGYSKKAIKILKLAKDNDKHFYMLAYMERLAKIYEASKKYSKAAYMREKMANIDPDEEINWSYLSKYRFLSNDYDRAIEAAKEALEIDKGYRVPLYYLAASYKKQGKDKKAYKIYNKLISNFENRSEIYKNFYYKNLYKYCKTEEEKENFHNTDWKYERLSKEELLYTLLSYKDLEEYQKIKEVFNDYIYREKDNNKKDIYFFESKYMKIYMNEFHYNNDKITSIEIGEIFEELEMYEEALFIYFDVLNKYSYNEKIGIYHRLYSCYKKLNKDDLAKEILHIAKDIGINTNNFDE</sequence>
<evidence type="ECO:0000313" key="3">
    <source>
        <dbReference type="Proteomes" id="UP001175147"/>
    </source>
</evidence>
<evidence type="ECO:0000256" key="1">
    <source>
        <dbReference type="PROSITE-ProRule" id="PRU00339"/>
    </source>
</evidence>
<protein>
    <recommendedName>
        <fullName evidence="4">TPR domain-containing protein</fullName>
    </recommendedName>
</protein>
<dbReference type="Pfam" id="PF13181">
    <property type="entry name" value="TPR_8"/>
    <property type="match status" value="2"/>
</dbReference>
<organism evidence="2 3">
    <name type="scientific">Brachyspira innocens</name>
    <dbReference type="NCBI Taxonomy" id="13264"/>
    <lineage>
        <taxon>Bacteria</taxon>
        <taxon>Pseudomonadati</taxon>
        <taxon>Spirochaetota</taxon>
        <taxon>Spirochaetia</taxon>
        <taxon>Brachyspirales</taxon>
        <taxon>Brachyspiraceae</taxon>
        <taxon>Brachyspira</taxon>
    </lineage>
</organism>
<comment type="caution">
    <text evidence="2">The sequence shown here is derived from an EMBL/GenBank/DDBJ whole genome shotgun (WGS) entry which is preliminary data.</text>
</comment>
<dbReference type="RefSeq" id="WP_304385648.1">
    <property type="nucleotide sequence ID" value="NZ_JAUPBL010000068.1"/>
</dbReference>
<feature type="repeat" description="TPR" evidence="1">
    <location>
        <begin position="92"/>
        <end position="125"/>
    </location>
</feature>
<dbReference type="Proteomes" id="UP001175147">
    <property type="component" value="Unassembled WGS sequence"/>
</dbReference>
<dbReference type="EMBL" id="JAUPBM010000141">
    <property type="protein sequence ID" value="MDO7021108.1"/>
    <property type="molecule type" value="Genomic_DNA"/>
</dbReference>
<dbReference type="InterPro" id="IPR019734">
    <property type="entry name" value="TPR_rpt"/>
</dbReference>
<dbReference type="SMART" id="SM00028">
    <property type="entry name" value="TPR"/>
    <property type="match status" value="5"/>
</dbReference>
<dbReference type="Pfam" id="PF14559">
    <property type="entry name" value="TPR_19"/>
    <property type="match status" value="1"/>
</dbReference>
<dbReference type="Gene3D" id="1.25.40.10">
    <property type="entry name" value="Tetratricopeptide repeat domain"/>
    <property type="match status" value="2"/>
</dbReference>
<dbReference type="SUPFAM" id="SSF48452">
    <property type="entry name" value="TPR-like"/>
    <property type="match status" value="2"/>
</dbReference>
<dbReference type="PANTHER" id="PTHR12558">
    <property type="entry name" value="CELL DIVISION CYCLE 16,23,27"/>
    <property type="match status" value="1"/>
</dbReference>
<evidence type="ECO:0008006" key="4">
    <source>
        <dbReference type="Google" id="ProtNLM"/>
    </source>
</evidence>
<proteinExistence type="predicted"/>
<dbReference type="InterPro" id="IPR011990">
    <property type="entry name" value="TPR-like_helical_dom_sf"/>
</dbReference>
<accession>A0ABT8Z0W2</accession>